<name>A0ACC2GP97_DALPE</name>
<gene>
    <name evidence="1" type="ORF">DPEC_G00145990</name>
</gene>
<comment type="caution">
    <text evidence="1">The sequence shown here is derived from an EMBL/GenBank/DDBJ whole genome shotgun (WGS) entry which is preliminary data.</text>
</comment>
<protein>
    <submittedName>
        <fullName evidence="1">Uncharacterized protein</fullName>
    </submittedName>
</protein>
<keyword evidence="2" id="KW-1185">Reference proteome</keyword>
<proteinExistence type="predicted"/>
<organism evidence="1 2">
    <name type="scientific">Dallia pectoralis</name>
    <name type="common">Alaska blackfish</name>
    <dbReference type="NCBI Taxonomy" id="75939"/>
    <lineage>
        <taxon>Eukaryota</taxon>
        <taxon>Metazoa</taxon>
        <taxon>Chordata</taxon>
        <taxon>Craniata</taxon>
        <taxon>Vertebrata</taxon>
        <taxon>Euteleostomi</taxon>
        <taxon>Actinopterygii</taxon>
        <taxon>Neopterygii</taxon>
        <taxon>Teleostei</taxon>
        <taxon>Protacanthopterygii</taxon>
        <taxon>Esociformes</taxon>
        <taxon>Umbridae</taxon>
        <taxon>Dallia</taxon>
    </lineage>
</organism>
<reference evidence="1" key="1">
    <citation type="submission" date="2021-05" db="EMBL/GenBank/DDBJ databases">
        <authorList>
            <person name="Pan Q."/>
            <person name="Jouanno E."/>
            <person name="Zahm M."/>
            <person name="Klopp C."/>
            <person name="Cabau C."/>
            <person name="Louis A."/>
            <person name="Berthelot C."/>
            <person name="Parey E."/>
            <person name="Roest Crollius H."/>
            <person name="Montfort J."/>
            <person name="Robinson-Rechavi M."/>
            <person name="Bouchez O."/>
            <person name="Lampietro C."/>
            <person name="Lopez Roques C."/>
            <person name="Donnadieu C."/>
            <person name="Postlethwait J."/>
            <person name="Bobe J."/>
            <person name="Dillon D."/>
            <person name="Chandos A."/>
            <person name="von Hippel F."/>
            <person name="Guiguen Y."/>
        </authorList>
    </citation>
    <scope>NUCLEOTIDE SEQUENCE</scope>
    <source>
        <strain evidence="1">YG-Jan2019</strain>
    </source>
</reference>
<dbReference type="EMBL" id="CM055738">
    <property type="protein sequence ID" value="KAJ8005377.1"/>
    <property type="molecule type" value="Genomic_DNA"/>
</dbReference>
<accession>A0ACC2GP97</accession>
<dbReference type="Proteomes" id="UP001157502">
    <property type="component" value="Chromosome 11"/>
</dbReference>
<evidence type="ECO:0000313" key="1">
    <source>
        <dbReference type="EMBL" id="KAJ8005377.1"/>
    </source>
</evidence>
<evidence type="ECO:0000313" key="2">
    <source>
        <dbReference type="Proteomes" id="UP001157502"/>
    </source>
</evidence>
<sequence length="129" mass="14089">MPLLRLVGTLLTQIPPDLLIQAFRLTVGLGMVSGRQAYGHAQPTIPQIQASCLQLNGNCSGVLWSEVYRLDRAEATQDISIPPGTRQKHAPTDLTGFVTLIPQNPTQPSFHTALSHPNAEKKCVPHNIY</sequence>